<dbReference type="AlphaFoldDB" id="A0A8S1MRY0"/>
<evidence type="ECO:0000313" key="1">
    <source>
        <dbReference type="EMBL" id="CAD8079505.1"/>
    </source>
</evidence>
<accession>A0A8S1MRY0</accession>
<reference evidence="1" key="1">
    <citation type="submission" date="2021-01" db="EMBL/GenBank/DDBJ databases">
        <authorList>
            <consortium name="Genoscope - CEA"/>
            <person name="William W."/>
        </authorList>
    </citation>
    <scope>NUCLEOTIDE SEQUENCE</scope>
</reference>
<evidence type="ECO:0000313" key="2">
    <source>
        <dbReference type="Proteomes" id="UP000688137"/>
    </source>
</evidence>
<dbReference type="EMBL" id="CAJJDM010000063">
    <property type="protein sequence ID" value="CAD8079505.1"/>
    <property type="molecule type" value="Genomic_DNA"/>
</dbReference>
<sequence>MKQMTYKINQTDILIWYFYLFSPEETPLENGIFKVQNQLINLDQSVYNTQLTNQVPYTSFLNKNISSKCSYGHILSQKWRLS</sequence>
<dbReference type="Proteomes" id="UP000688137">
    <property type="component" value="Unassembled WGS sequence"/>
</dbReference>
<organism evidence="1 2">
    <name type="scientific">Paramecium primaurelia</name>
    <dbReference type="NCBI Taxonomy" id="5886"/>
    <lineage>
        <taxon>Eukaryota</taxon>
        <taxon>Sar</taxon>
        <taxon>Alveolata</taxon>
        <taxon>Ciliophora</taxon>
        <taxon>Intramacronucleata</taxon>
        <taxon>Oligohymenophorea</taxon>
        <taxon>Peniculida</taxon>
        <taxon>Parameciidae</taxon>
        <taxon>Paramecium</taxon>
    </lineage>
</organism>
<keyword evidence="2" id="KW-1185">Reference proteome</keyword>
<protein>
    <submittedName>
        <fullName evidence="1">Uncharacterized protein</fullName>
    </submittedName>
</protein>
<name>A0A8S1MRY0_PARPR</name>
<gene>
    <name evidence="1" type="ORF">PPRIM_AZ9-3.1.T0620059</name>
</gene>
<proteinExistence type="predicted"/>
<comment type="caution">
    <text evidence="1">The sequence shown here is derived from an EMBL/GenBank/DDBJ whole genome shotgun (WGS) entry which is preliminary data.</text>
</comment>